<dbReference type="PANTHER" id="PTHR44167">
    <property type="entry name" value="OVARIAN-SPECIFIC SERINE/THREONINE-PROTEIN KINASE LOK-RELATED"/>
    <property type="match status" value="1"/>
</dbReference>
<dbReference type="InterPro" id="IPR017441">
    <property type="entry name" value="Protein_kinase_ATP_BS"/>
</dbReference>
<dbReference type="Proteomes" id="UP000216013">
    <property type="component" value="Unassembled WGS sequence"/>
</dbReference>
<dbReference type="SUPFAM" id="SSF56112">
    <property type="entry name" value="Protein kinase-like (PK-like)"/>
    <property type="match status" value="1"/>
</dbReference>
<evidence type="ECO:0000313" key="5">
    <source>
        <dbReference type="EMBL" id="PAD21319.1"/>
    </source>
</evidence>
<protein>
    <recommendedName>
        <fullName evidence="4">Protein kinase domain-containing protein</fullName>
    </recommendedName>
</protein>
<gene>
    <name evidence="5" type="ORF">CHH64_09460</name>
</gene>
<dbReference type="InterPro" id="IPR008271">
    <property type="entry name" value="Ser/Thr_kinase_AS"/>
</dbReference>
<organism evidence="5 6">
    <name type="scientific">Terribacillus saccharophilus</name>
    <dbReference type="NCBI Taxonomy" id="361277"/>
    <lineage>
        <taxon>Bacteria</taxon>
        <taxon>Bacillati</taxon>
        <taxon>Bacillota</taxon>
        <taxon>Bacilli</taxon>
        <taxon>Bacillales</taxon>
        <taxon>Bacillaceae</taxon>
        <taxon>Terribacillus</taxon>
    </lineage>
</organism>
<comment type="caution">
    <text evidence="5">The sequence shown here is derived from an EMBL/GenBank/DDBJ whole genome shotgun (WGS) entry which is preliminary data.</text>
</comment>
<evidence type="ECO:0000256" key="1">
    <source>
        <dbReference type="ARBA" id="ARBA00022741"/>
    </source>
</evidence>
<evidence type="ECO:0000256" key="2">
    <source>
        <dbReference type="ARBA" id="ARBA00022840"/>
    </source>
</evidence>
<dbReference type="AlphaFoldDB" id="A0A268AB83"/>
<evidence type="ECO:0000259" key="4">
    <source>
        <dbReference type="PROSITE" id="PS50011"/>
    </source>
</evidence>
<dbReference type="InterPro" id="IPR011009">
    <property type="entry name" value="Kinase-like_dom_sf"/>
</dbReference>
<keyword evidence="2 3" id="KW-0067">ATP-binding</keyword>
<dbReference type="Gene3D" id="1.10.510.10">
    <property type="entry name" value="Transferase(Phosphotransferase) domain 1"/>
    <property type="match status" value="1"/>
</dbReference>
<dbReference type="EMBL" id="NPBV01000016">
    <property type="protein sequence ID" value="PAD21319.1"/>
    <property type="molecule type" value="Genomic_DNA"/>
</dbReference>
<dbReference type="InterPro" id="IPR000719">
    <property type="entry name" value="Prot_kinase_dom"/>
</dbReference>
<dbReference type="Pfam" id="PF00069">
    <property type="entry name" value="Pkinase"/>
    <property type="match status" value="1"/>
</dbReference>
<dbReference type="SMART" id="SM00220">
    <property type="entry name" value="S_TKc"/>
    <property type="match status" value="1"/>
</dbReference>
<proteinExistence type="predicted"/>
<dbReference type="Gene3D" id="3.30.200.20">
    <property type="entry name" value="Phosphorylase Kinase, domain 1"/>
    <property type="match status" value="1"/>
</dbReference>
<keyword evidence="1 3" id="KW-0547">Nucleotide-binding</keyword>
<dbReference type="PROSITE" id="PS00108">
    <property type="entry name" value="PROTEIN_KINASE_ST"/>
    <property type="match status" value="1"/>
</dbReference>
<dbReference type="PROSITE" id="PS00107">
    <property type="entry name" value="PROTEIN_KINASE_ATP"/>
    <property type="match status" value="1"/>
</dbReference>
<reference evidence="5 6" key="1">
    <citation type="submission" date="2017-07" db="EMBL/GenBank/DDBJ databases">
        <title>Isolation and whole genome analysis of endospore-forming bacteria from heroin.</title>
        <authorList>
            <person name="Kalinowski J."/>
            <person name="Ahrens B."/>
            <person name="Al-Dilaimi A."/>
            <person name="Winkler A."/>
            <person name="Wibberg D."/>
            <person name="Schleenbecker U."/>
            <person name="Ruckert C."/>
            <person name="Wolfel R."/>
            <person name="Grass G."/>
        </authorList>
    </citation>
    <scope>NUCLEOTIDE SEQUENCE [LARGE SCALE GENOMIC DNA]</scope>
    <source>
        <strain evidence="5 6">7528</strain>
    </source>
</reference>
<dbReference type="PANTHER" id="PTHR44167:SF24">
    <property type="entry name" value="SERINE_THREONINE-PROTEIN KINASE CHK2"/>
    <property type="match status" value="1"/>
</dbReference>
<accession>A0A268AB83</accession>
<dbReference type="GO" id="GO:0005524">
    <property type="term" value="F:ATP binding"/>
    <property type="evidence" value="ECO:0007669"/>
    <property type="project" value="UniProtKB-UniRule"/>
</dbReference>
<feature type="binding site" evidence="3">
    <location>
        <position position="45"/>
    </location>
    <ligand>
        <name>ATP</name>
        <dbReference type="ChEBI" id="CHEBI:30616"/>
    </ligand>
</feature>
<name>A0A268AB83_9BACI</name>
<feature type="domain" description="Protein kinase" evidence="4">
    <location>
        <begin position="14"/>
        <end position="271"/>
    </location>
</feature>
<evidence type="ECO:0000313" key="6">
    <source>
        <dbReference type="Proteomes" id="UP000216013"/>
    </source>
</evidence>
<sequence>MGKKWRYINHKYVYKPKVMLGRGGNATVYLARTANDTESLDYALKILDTSMNNFREKVERFKIETELVMKMQNNIKGIIPIFDFNFNSDNGDYWYIMPKAISIKEALNESVKIDDKVECIIEISKVLTDLHSKDIVHRDIKPSNIYIYNEKYALSDFGLVDYPDKMDLTRVGEPIGAKATIAPEMKRDSKTADGKKADVYSLAKTLWMLLVGLDYAFDGSYNPDSKIIGLRRYFKDTHLVELEKLLIDSTQDDPFLRPDISVFRKRLEEWLIIFKDDKKSNKSQWKDIQEKLFVQAIPKMASWDDLDDIVKVLNMLGNMPNLNHMFFPSGGGLDLEYAERAGEKGCLLLRAGGFNYIVKPAFLSVENVDKDFEWSYFRLELDRLNPILEANQYSREELTEDLPGNYVSWKYGNYGYYKNGEKLPKGYKNVERFLSGSFVFFSKLSPYNNTSGTYDGRHNKMNTSVFRGYIEKMKEDYVSNEITEFMQEYNKNPFKIEGERNKGIIIEEIKQFKNFVNIEQYKWDFYKICNKNNDGISGNVVYSIEFNINDGDFLKPRKYISSSGRIAEEEDILSFSNTTDNRFLFVNFSSVIGAIKEMEKKIITLCNEKDIKWDENGLYFSIKLHKVNSPKHLFTEEEIEKVLRKGDDSKDNILVIDADGYANLVEYQEYIREKYPVVHETYIAYNNNVGKYSSLTQLKSEYISSLESWLRYLKDGSRQYVDYGSSHKKEEEIIKEILQYY</sequence>
<dbReference type="PROSITE" id="PS50011">
    <property type="entry name" value="PROTEIN_KINASE_DOM"/>
    <property type="match status" value="1"/>
</dbReference>
<evidence type="ECO:0000256" key="3">
    <source>
        <dbReference type="PROSITE-ProRule" id="PRU10141"/>
    </source>
</evidence>
<dbReference type="GO" id="GO:0004674">
    <property type="term" value="F:protein serine/threonine kinase activity"/>
    <property type="evidence" value="ECO:0007669"/>
    <property type="project" value="TreeGrafter"/>
</dbReference>
<dbReference type="RefSeq" id="WP_095261003.1">
    <property type="nucleotide sequence ID" value="NZ_NPBV01000016.1"/>
</dbReference>